<accession>A0AAW0CBK1</accession>
<keyword evidence="3" id="KW-1185">Reference proteome</keyword>
<comment type="caution">
    <text evidence="1">The sequence shown here is derived from an EMBL/GenBank/DDBJ whole genome shotgun (WGS) entry which is preliminary data.</text>
</comment>
<dbReference type="Proteomes" id="UP001362999">
    <property type="component" value="Unassembled WGS sequence"/>
</dbReference>
<reference evidence="1 3" key="1">
    <citation type="journal article" date="2024" name="J Genomics">
        <title>Draft genome sequencing and assembly of Favolaschia claudopus CIRM-BRFM 2984 isolated from oak limbs.</title>
        <authorList>
            <person name="Navarro D."/>
            <person name="Drula E."/>
            <person name="Chaduli D."/>
            <person name="Cazenave R."/>
            <person name="Ahrendt S."/>
            <person name="Wang J."/>
            <person name="Lipzen A."/>
            <person name="Daum C."/>
            <person name="Barry K."/>
            <person name="Grigoriev I.V."/>
            <person name="Favel A."/>
            <person name="Rosso M.N."/>
            <person name="Martin F."/>
        </authorList>
    </citation>
    <scope>NUCLEOTIDE SEQUENCE [LARGE SCALE GENOMIC DNA]</scope>
    <source>
        <strain evidence="1 3">CIRM-BRFM 2984</strain>
    </source>
</reference>
<evidence type="ECO:0000313" key="2">
    <source>
        <dbReference type="EMBL" id="KAK7041138.1"/>
    </source>
</evidence>
<evidence type="ECO:0000313" key="1">
    <source>
        <dbReference type="EMBL" id="KAK7035155.1"/>
    </source>
</evidence>
<sequence>MNVVSKLRFLRSIALLGASAPASIPLCVRLWVYPSCTLLHSKWVIPPHSRWCLPSIPLVALTIGLAPFRPSYCIAG</sequence>
<evidence type="ECO:0000313" key="3">
    <source>
        <dbReference type="Proteomes" id="UP001362999"/>
    </source>
</evidence>
<organism evidence="1 3">
    <name type="scientific">Favolaschia claudopus</name>
    <dbReference type="NCBI Taxonomy" id="2862362"/>
    <lineage>
        <taxon>Eukaryota</taxon>
        <taxon>Fungi</taxon>
        <taxon>Dikarya</taxon>
        <taxon>Basidiomycota</taxon>
        <taxon>Agaricomycotina</taxon>
        <taxon>Agaricomycetes</taxon>
        <taxon>Agaricomycetidae</taxon>
        <taxon>Agaricales</taxon>
        <taxon>Marasmiineae</taxon>
        <taxon>Mycenaceae</taxon>
        <taxon>Favolaschia</taxon>
    </lineage>
</organism>
<name>A0AAW0CBK1_9AGAR</name>
<proteinExistence type="predicted"/>
<dbReference type="EMBL" id="JAWWNJ010000020">
    <property type="protein sequence ID" value="KAK7035155.1"/>
    <property type="molecule type" value="Genomic_DNA"/>
</dbReference>
<dbReference type="AlphaFoldDB" id="A0AAW0CBK1"/>
<gene>
    <name evidence="2" type="ORF">R3P38DRAFT_2893297</name>
    <name evidence="1" type="ORF">R3P38DRAFT_2912932</name>
</gene>
<dbReference type="EMBL" id="JAWWNJ010000014">
    <property type="protein sequence ID" value="KAK7041138.1"/>
    <property type="molecule type" value="Genomic_DNA"/>
</dbReference>
<evidence type="ECO:0008006" key="4">
    <source>
        <dbReference type="Google" id="ProtNLM"/>
    </source>
</evidence>
<protein>
    <recommendedName>
        <fullName evidence="4">Secreted protein</fullName>
    </recommendedName>
</protein>